<dbReference type="Proteomes" id="UP001204144">
    <property type="component" value="Unassembled WGS sequence"/>
</dbReference>
<dbReference type="AlphaFoldDB" id="A0AAE3H278"/>
<feature type="domain" description="VanZ-like" evidence="2">
    <location>
        <begin position="16"/>
        <end position="134"/>
    </location>
</feature>
<dbReference type="EMBL" id="RJUF01000029">
    <property type="protein sequence ID" value="MCP9763443.1"/>
    <property type="molecule type" value="Genomic_DNA"/>
</dbReference>
<organism evidence="3 4">
    <name type="scientific">Lacihabitans soyangensis</name>
    <dbReference type="NCBI Taxonomy" id="869394"/>
    <lineage>
        <taxon>Bacteria</taxon>
        <taxon>Pseudomonadati</taxon>
        <taxon>Bacteroidota</taxon>
        <taxon>Cytophagia</taxon>
        <taxon>Cytophagales</taxon>
        <taxon>Leadbetterellaceae</taxon>
        <taxon>Lacihabitans</taxon>
    </lineage>
</organism>
<gene>
    <name evidence="3" type="ORF">EGI31_10795</name>
</gene>
<dbReference type="InterPro" id="IPR053150">
    <property type="entry name" value="Teicoplanin_resist-assoc"/>
</dbReference>
<keyword evidence="1" id="KW-0812">Transmembrane</keyword>
<evidence type="ECO:0000313" key="4">
    <source>
        <dbReference type="Proteomes" id="UP001204144"/>
    </source>
</evidence>
<protein>
    <submittedName>
        <fullName evidence="3">VanZ family protein</fullName>
    </submittedName>
</protein>
<dbReference type="InterPro" id="IPR006976">
    <property type="entry name" value="VanZ-like"/>
</dbReference>
<dbReference type="Pfam" id="PF04892">
    <property type="entry name" value="VanZ"/>
    <property type="match status" value="1"/>
</dbReference>
<evidence type="ECO:0000313" key="3">
    <source>
        <dbReference type="EMBL" id="MCP9763443.1"/>
    </source>
</evidence>
<feature type="transmembrane region" description="Helical" evidence="1">
    <location>
        <begin position="90"/>
        <end position="112"/>
    </location>
</feature>
<comment type="caution">
    <text evidence="3">The sequence shown here is derived from an EMBL/GenBank/DDBJ whole genome shotgun (WGS) entry which is preliminary data.</text>
</comment>
<evidence type="ECO:0000259" key="2">
    <source>
        <dbReference type="Pfam" id="PF04892"/>
    </source>
</evidence>
<name>A0AAE3H278_9BACT</name>
<keyword evidence="1" id="KW-0472">Membrane</keyword>
<accession>A0AAE3H278</accession>
<proteinExistence type="predicted"/>
<keyword evidence="1" id="KW-1133">Transmembrane helix</keyword>
<reference evidence="3 4" key="1">
    <citation type="submission" date="2018-11" db="EMBL/GenBank/DDBJ databases">
        <title>Novel bacteria species description.</title>
        <authorList>
            <person name="Han J.-H."/>
        </authorList>
    </citation>
    <scope>NUCLEOTIDE SEQUENCE [LARGE SCALE GENOMIC DNA]</scope>
    <source>
        <strain evidence="3 4">KCTC23259</strain>
    </source>
</reference>
<feature type="transmembrane region" description="Helical" evidence="1">
    <location>
        <begin position="12"/>
        <end position="32"/>
    </location>
</feature>
<sequence length="176" mass="19979">MAVKSRSNQLTFGLYLIYLVVLFWIIVLKMSVRFTYMGQQRSMNLIPYNQPLMLNGKADLGEILLNALVFVPMGVYVAILIRKWSAIKSILFFSFSSLILESIQYITALGAFDITDIINNTLDGTIGLLLFKILQKLTGNSQKAQKIVNIVALIGTVTFISLFLYLKINKLLMFRR</sequence>
<evidence type="ECO:0000256" key="1">
    <source>
        <dbReference type="SAM" id="Phobius"/>
    </source>
</evidence>
<dbReference type="RefSeq" id="WP_255037225.1">
    <property type="nucleotide sequence ID" value="NZ_RJUF01000029.1"/>
</dbReference>
<dbReference type="PANTHER" id="PTHR36834:SF2">
    <property type="entry name" value="MEMBRANE PROTEIN"/>
    <property type="match status" value="1"/>
</dbReference>
<keyword evidence="4" id="KW-1185">Reference proteome</keyword>
<feature type="transmembrane region" description="Helical" evidence="1">
    <location>
        <begin position="63"/>
        <end position="81"/>
    </location>
</feature>
<feature type="transmembrane region" description="Helical" evidence="1">
    <location>
        <begin position="147"/>
        <end position="166"/>
    </location>
</feature>
<dbReference type="PANTHER" id="PTHR36834">
    <property type="entry name" value="MEMBRANE PROTEIN-RELATED"/>
    <property type="match status" value="1"/>
</dbReference>